<reference evidence="1" key="1">
    <citation type="submission" date="2022-06" db="EMBL/GenBank/DDBJ databases">
        <title>Genomic Encyclopedia of Archaeal and Bacterial Type Strains, Phase II (KMG-II): from individual species to whole genera.</title>
        <authorList>
            <person name="Goeker M."/>
        </authorList>
    </citation>
    <scope>NUCLEOTIDE SEQUENCE</scope>
    <source>
        <strain evidence="1">DSM 43935</strain>
    </source>
</reference>
<protein>
    <submittedName>
        <fullName evidence="1">HAD-superfamily phosphatase, subfamily IIIC/FkbH-like domain-containing protein</fullName>
    </submittedName>
</protein>
<dbReference type="RefSeq" id="WP_253776324.1">
    <property type="nucleotide sequence ID" value="NZ_JAMTCK010000014.1"/>
</dbReference>
<dbReference type="NCBIfam" id="TIGR01686">
    <property type="entry name" value="FkbH"/>
    <property type="match status" value="1"/>
</dbReference>
<dbReference type="Gene3D" id="3.40.50.1000">
    <property type="entry name" value="HAD superfamily/HAD-like"/>
    <property type="match status" value="1"/>
</dbReference>
<dbReference type="InterPro" id="IPR016181">
    <property type="entry name" value="Acyl_CoA_acyltransferase"/>
</dbReference>
<evidence type="ECO:0000313" key="1">
    <source>
        <dbReference type="EMBL" id="MCP2168453.1"/>
    </source>
</evidence>
<comment type="caution">
    <text evidence="1">The sequence shown here is derived from an EMBL/GenBank/DDBJ whole genome shotgun (WGS) entry which is preliminary data.</text>
</comment>
<dbReference type="NCBIfam" id="TIGR01681">
    <property type="entry name" value="HAD-SF-IIIC"/>
    <property type="match status" value="1"/>
</dbReference>
<dbReference type="SUPFAM" id="SSF55729">
    <property type="entry name" value="Acyl-CoA N-acyltransferases (Nat)"/>
    <property type="match status" value="1"/>
</dbReference>
<dbReference type="InterPro" id="IPR036412">
    <property type="entry name" value="HAD-like_sf"/>
</dbReference>
<dbReference type="SUPFAM" id="SSF56784">
    <property type="entry name" value="HAD-like"/>
    <property type="match status" value="1"/>
</dbReference>
<dbReference type="Proteomes" id="UP001206128">
    <property type="component" value="Unassembled WGS sequence"/>
</dbReference>
<dbReference type="Gene3D" id="3.40.630.30">
    <property type="match status" value="1"/>
</dbReference>
<sequence>MSLSDATEAAARTGASGQGRIKCVVWDLDNTLWDGVLLEDDDVRPRAEVLAVIRELDRRGVLHSIASRNDPAPALRRLERLGVLEYFLHPQISWNPKSAAISAVANALNIGVDAVAFVDDQPFELAEVAFALPEVLCVPADQAPELVTRPEFQPRFVTAESRTRRAMYRSGIDRDRAEQEFAGTSEEFLSTLDMELRITPAAAEDLRRAEELTVRTNQLNSTGITYSYAELDHFRTSPDHLLLVAGLRDRFGPYGTIGLALVHTGAPAWRLKLLLTSCRVISRGVGAVLLNHVMRLAADSGRELHAELVDTGRNRLMYVTYRFAGFTEIGREGGVTVLRADLSRVQDPPGYLRVLTG</sequence>
<accession>A0AAE3GIX0</accession>
<dbReference type="AlphaFoldDB" id="A0AAE3GIX0"/>
<dbReference type="InterPro" id="IPR023214">
    <property type="entry name" value="HAD_sf"/>
</dbReference>
<gene>
    <name evidence="1" type="ORF">LX83_005331</name>
</gene>
<evidence type="ECO:0000313" key="2">
    <source>
        <dbReference type="Proteomes" id="UP001206128"/>
    </source>
</evidence>
<dbReference type="InterPro" id="IPR010033">
    <property type="entry name" value="HAD_SF_ppase_IIIC"/>
</dbReference>
<name>A0AAE3GIX0_9PSEU</name>
<organism evidence="1 2">
    <name type="scientific">Goodfellowiella coeruleoviolacea</name>
    <dbReference type="NCBI Taxonomy" id="334858"/>
    <lineage>
        <taxon>Bacteria</taxon>
        <taxon>Bacillati</taxon>
        <taxon>Actinomycetota</taxon>
        <taxon>Actinomycetes</taxon>
        <taxon>Pseudonocardiales</taxon>
        <taxon>Pseudonocardiaceae</taxon>
        <taxon>Goodfellowiella</taxon>
    </lineage>
</organism>
<dbReference type="EMBL" id="JAMTCK010000014">
    <property type="protein sequence ID" value="MCP2168453.1"/>
    <property type="molecule type" value="Genomic_DNA"/>
</dbReference>
<proteinExistence type="predicted"/>
<keyword evidence="2" id="KW-1185">Reference proteome</keyword>
<dbReference type="InterPro" id="IPR010037">
    <property type="entry name" value="FkbH_domain"/>
</dbReference>